<organism evidence="1 2">
    <name type="scientific">Victivallis vadensis</name>
    <dbReference type="NCBI Taxonomy" id="172901"/>
    <lineage>
        <taxon>Bacteria</taxon>
        <taxon>Pseudomonadati</taxon>
        <taxon>Lentisphaerota</taxon>
        <taxon>Lentisphaeria</taxon>
        <taxon>Victivallales</taxon>
        <taxon>Victivallaceae</taxon>
        <taxon>Victivallis</taxon>
    </lineage>
</organism>
<comment type="caution">
    <text evidence="1">The sequence shown here is derived from an EMBL/GenBank/DDBJ whole genome shotgun (WGS) entry which is preliminary data.</text>
</comment>
<accession>A0A2U1AQZ0</accession>
<dbReference type="AlphaFoldDB" id="A0A2U1AQZ0"/>
<dbReference type="GeneID" id="78296219"/>
<dbReference type="Proteomes" id="UP000245959">
    <property type="component" value="Unassembled WGS sequence"/>
</dbReference>
<dbReference type="RefSeq" id="WP_133245211.1">
    <property type="nucleotide sequence ID" value="NZ_CABMMC010000115.1"/>
</dbReference>
<evidence type="ECO:0000313" key="2">
    <source>
        <dbReference type="Proteomes" id="UP000245959"/>
    </source>
</evidence>
<reference evidence="1 2" key="1">
    <citation type="submission" date="2018-04" db="EMBL/GenBank/DDBJ databases">
        <title>Genomic Encyclopedia of Type Strains, Phase IV (KMG-IV): sequencing the most valuable type-strain genomes for metagenomic binning, comparative biology and taxonomic classification.</title>
        <authorList>
            <person name="Goeker M."/>
        </authorList>
    </citation>
    <scope>NUCLEOTIDE SEQUENCE [LARGE SCALE GENOMIC DNA]</scope>
    <source>
        <strain evidence="1 2">DSM 14823</strain>
    </source>
</reference>
<dbReference type="EMBL" id="QEKH01000024">
    <property type="protein sequence ID" value="PVY38816.1"/>
    <property type="molecule type" value="Genomic_DNA"/>
</dbReference>
<evidence type="ECO:0000313" key="1">
    <source>
        <dbReference type="EMBL" id="PVY38816.1"/>
    </source>
</evidence>
<protein>
    <submittedName>
        <fullName evidence="1">Uncharacterized protein</fullName>
    </submittedName>
</protein>
<name>A0A2U1AQZ0_9BACT</name>
<keyword evidence="2" id="KW-1185">Reference proteome</keyword>
<proteinExistence type="predicted"/>
<gene>
    <name evidence="1" type="ORF">C8D82_12452</name>
</gene>
<sequence length="458" mass="49193">MMPDIQDVFLPDSSSNAAAELRRSVSARAVQNAVRDYLAANWCGSSPVTCDELPVDGDGIAVVFHSEGPVKSDQSGDLLSFVFNVTGRGAARVNFRDCFARLAAGCPEWGGKVTTQAGSEVWLHSLAAGSVSFEGREHQGVVKEFGSFTLTAEVAMSGSTFTPGECPEEEGAENAEKRLAYRAVDSGVVETALAAWFGGCTAGTLPEFGESVAVRVVSAEPFETAEHRDYTAKLEGRSVRGAAFLREMEERYNRLPVSGVTVALPGGSQVVFSALTADDNLEFGLETLLGCEFQTASFRFKVQIDPAESSFVPADYPEVIPPDRSAGRLNGVRLERALAGMIASQLRLKVDREVVRGGFGAPLPDASEPAVAAELTGLEAVNCPSGWKLTFTATLRDSDRTRLLDRLFLLESLLPRYEFMLDGFEVAALCKKSAALKSVSDRGRTLHQAQFPMELTIV</sequence>